<evidence type="ECO:0000313" key="4">
    <source>
        <dbReference type="Proteomes" id="UP000050482"/>
    </source>
</evidence>
<evidence type="ECO:0000256" key="1">
    <source>
        <dbReference type="ARBA" id="ARBA00022612"/>
    </source>
</evidence>
<dbReference type="PANTHER" id="PTHR41328">
    <property type="entry name" value="TERMINASE SMALL SUBUNIT-RELATED"/>
    <property type="match status" value="1"/>
</dbReference>
<dbReference type="Proteomes" id="UP000050482">
    <property type="component" value="Unassembled WGS sequence"/>
</dbReference>
<protein>
    <recommendedName>
        <fullName evidence="5">Terminase</fullName>
    </recommendedName>
</protein>
<keyword evidence="1" id="KW-1188">Viral release from host cell</keyword>
<dbReference type="Gene3D" id="1.10.10.1400">
    <property type="entry name" value="Terminase, small subunit, N-terminal DNA-binding domain, HTH motif"/>
    <property type="match status" value="1"/>
</dbReference>
<dbReference type="OrthoDB" id="7358785at2"/>
<dbReference type="Pfam" id="PF03592">
    <property type="entry name" value="Terminase_2"/>
    <property type="match status" value="1"/>
</dbReference>
<name>A0A0P9C9W5_9BACL</name>
<dbReference type="PANTHER" id="PTHR41328:SF2">
    <property type="entry name" value="TERMINASE SMALL SUBUNIT"/>
    <property type="match status" value="1"/>
</dbReference>
<organism evidence="3 4">
    <name type="scientific">Alicyclobacillus ferrooxydans</name>
    <dbReference type="NCBI Taxonomy" id="471514"/>
    <lineage>
        <taxon>Bacteria</taxon>
        <taxon>Bacillati</taxon>
        <taxon>Bacillota</taxon>
        <taxon>Bacilli</taxon>
        <taxon>Bacillales</taxon>
        <taxon>Alicyclobacillaceae</taxon>
        <taxon>Alicyclobacillus</taxon>
    </lineage>
</organism>
<keyword evidence="2" id="KW-0231">Viral genome packaging</keyword>
<accession>A0A0P9C9W5</accession>
<dbReference type="InterPro" id="IPR052404">
    <property type="entry name" value="SPP1-like_terminase"/>
</dbReference>
<keyword evidence="4" id="KW-1185">Reference proteome</keyword>
<reference evidence="3 4" key="1">
    <citation type="submission" date="2015-09" db="EMBL/GenBank/DDBJ databases">
        <title>Draft genome sequence of Alicyclobacillus ferrooxydans DSM 22381.</title>
        <authorList>
            <person name="Hemp J."/>
        </authorList>
    </citation>
    <scope>NUCLEOTIDE SEQUENCE [LARGE SCALE GENOMIC DNA]</scope>
    <source>
        <strain evidence="3 4">TC-34</strain>
    </source>
</reference>
<dbReference type="InterPro" id="IPR038713">
    <property type="entry name" value="Terminase_Gp1_N_sf"/>
</dbReference>
<dbReference type="GO" id="GO:0051276">
    <property type="term" value="P:chromosome organization"/>
    <property type="evidence" value="ECO:0007669"/>
    <property type="project" value="InterPro"/>
</dbReference>
<proteinExistence type="predicted"/>
<dbReference type="PATRIC" id="fig|471514.4.peg.1059"/>
<evidence type="ECO:0000256" key="2">
    <source>
        <dbReference type="ARBA" id="ARBA00023219"/>
    </source>
</evidence>
<dbReference type="RefSeq" id="WP_054970918.1">
    <property type="nucleotide sequence ID" value="NZ_LJCO01000085.1"/>
</dbReference>
<evidence type="ECO:0008006" key="5">
    <source>
        <dbReference type="Google" id="ProtNLM"/>
    </source>
</evidence>
<evidence type="ECO:0000313" key="3">
    <source>
        <dbReference type="EMBL" id="KPV42012.1"/>
    </source>
</evidence>
<dbReference type="EMBL" id="LJCO01000085">
    <property type="protein sequence ID" value="KPV42012.1"/>
    <property type="molecule type" value="Genomic_DNA"/>
</dbReference>
<dbReference type="AlphaFoldDB" id="A0A0P9C9W5"/>
<sequence length="175" mass="19707">MAGLTRKQQVFVHEYLVDMNATQAAIRAGFSEKTAYSQGSRMLKNVEIQAALEEAWRDKIRRADINADDVLRLITRAAFADIRQFVEWDNEEQGFRVRSADSIDGQLVSEVSEEVRETLMGPITTRKLKLVSKESMIGLLAKHFGLTDTKLNVNITTSLADVLSEAWNMEQGDNT</sequence>
<comment type="caution">
    <text evidence="3">The sequence shown here is derived from an EMBL/GenBank/DDBJ whole genome shotgun (WGS) entry which is preliminary data.</text>
</comment>
<dbReference type="InterPro" id="IPR005335">
    <property type="entry name" value="Terminase_ssu"/>
</dbReference>
<gene>
    <name evidence="3" type="ORF">AN477_19780</name>
</gene>
<dbReference type="STRING" id="471514.AN477_19780"/>